<dbReference type="RefSeq" id="WP_038258077.1">
    <property type="nucleotide sequence ID" value="NZ_CAWLUU010000210.1"/>
</dbReference>
<organism evidence="1 2">
    <name type="scientific">Xenorhabdus bovienii str. oregonense</name>
    <dbReference type="NCBI Taxonomy" id="1398202"/>
    <lineage>
        <taxon>Bacteria</taxon>
        <taxon>Pseudomonadati</taxon>
        <taxon>Pseudomonadota</taxon>
        <taxon>Gammaproteobacteria</taxon>
        <taxon>Enterobacterales</taxon>
        <taxon>Morganellaceae</taxon>
        <taxon>Xenorhabdus</taxon>
    </lineage>
</organism>
<dbReference type="EMBL" id="CBSX010000158">
    <property type="protein sequence ID" value="CDH06717.1"/>
    <property type="molecule type" value="Genomic_DNA"/>
</dbReference>
<comment type="caution">
    <text evidence="1">The sequence shown here is derived from an EMBL/GenBank/DDBJ whole genome shotgun (WGS) entry which is preliminary data.</text>
</comment>
<dbReference type="HOGENOM" id="CLU_2555552_0_0_6"/>
<evidence type="ECO:0000313" key="1">
    <source>
        <dbReference type="EMBL" id="CDH06717.1"/>
    </source>
</evidence>
<protein>
    <submittedName>
        <fullName evidence="1">Uncharacterized protein</fullName>
    </submittedName>
</protein>
<dbReference type="Proteomes" id="UP000028483">
    <property type="component" value="Unassembled WGS sequence"/>
</dbReference>
<dbReference type="AlphaFoldDB" id="A0A077NX66"/>
<reference evidence="1" key="1">
    <citation type="submission" date="2013-07" db="EMBL/GenBank/DDBJ databases">
        <title>Sub-species coevolution in mutualistic symbiosis.</title>
        <authorList>
            <person name="Murfin K."/>
            <person name="Klassen J."/>
            <person name="Lee M."/>
            <person name="Forst S."/>
            <person name="Stock P."/>
            <person name="Goodrich-Blair H."/>
        </authorList>
    </citation>
    <scope>NUCLEOTIDE SEQUENCE [LARGE SCALE GENOMIC DNA]</scope>
    <source>
        <strain evidence="1">Oregonense</strain>
    </source>
</reference>
<accession>A0A077NX66</accession>
<proteinExistence type="predicted"/>
<evidence type="ECO:0000313" key="2">
    <source>
        <dbReference type="Proteomes" id="UP000028483"/>
    </source>
</evidence>
<name>A0A077NX66_XENBV</name>
<gene>
    <name evidence="1" type="ORF">XBO1_2400018</name>
</gene>
<sequence>MQNIDDVIEIILDAALTAVEHENNSDCVDGVTHISILGGKRRVEYYPTTGMVYSNPVKDIYSKVRLPKAGIRRAIKLAKTGN</sequence>